<evidence type="ECO:0000313" key="2">
    <source>
        <dbReference type="EMBL" id="KAF4467124.1"/>
    </source>
</evidence>
<dbReference type="GO" id="GO:0005524">
    <property type="term" value="F:ATP binding"/>
    <property type="evidence" value="ECO:0007669"/>
    <property type="project" value="InterPro"/>
</dbReference>
<dbReference type="PROSITE" id="PS00108">
    <property type="entry name" value="PROTEIN_KINASE_ST"/>
    <property type="match status" value="1"/>
</dbReference>
<dbReference type="PROSITE" id="PS50011">
    <property type="entry name" value="PROTEIN_KINASE_DOM"/>
    <property type="match status" value="1"/>
</dbReference>
<accession>A0A8H4LGJ9</accession>
<dbReference type="PANTHER" id="PTHR24359:SF1">
    <property type="entry name" value="INHIBITOR OF NUCLEAR FACTOR KAPPA-B KINASE EPSILON SUBUNIT HOMOLOG 1-RELATED"/>
    <property type="match status" value="1"/>
</dbReference>
<dbReference type="OrthoDB" id="1046782at2759"/>
<dbReference type="InterPro" id="IPR011009">
    <property type="entry name" value="Kinase-like_dom_sf"/>
</dbReference>
<dbReference type="InterPro" id="IPR000719">
    <property type="entry name" value="Prot_kinase_dom"/>
</dbReference>
<dbReference type="PANTHER" id="PTHR24359">
    <property type="entry name" value="SERINE/THREONINE-PROTEIN KINASE SBK1"/>
    <property type="match status" value="1"/>
</dbReference>
<comment type="caution">
    <text evidence="2">The sequence shown here is derived from an EMBL/GenBank/DDBJ whole genome shotgun (WGS) entry which is preliminary data.</text>
</comment>
<sequence length="510" mass="58286">MAPAKGPAPTSLYKDLTASETMRKCMITDKKYIPQQKLLEIVTVSKVKTALRSRRSWLRLSLRHHGLNDKLLQARKLIAVLVIIGQLNEDSLKSLASTALTDNDLPLCANGDRLQTHHKPKTVVFPKWEEATVAAFLEKQWIVLAPILDFKGKCPIEVELDKECALEFSECFAELPKNRVTVPDADAHSKGNGGNPYLVAIKKFKSAKSLHDYEHERDNLREIYGIDNNHLVKHLATRDQIRCIIFPWAIHGDLKQFWEDRSASARELPMFIWFIEQLAGLASALRELHKINCRHGDLKPSNIFYFSEKDTGVLKIADVGISRVHQESTDQREKETVTTASTRAYEGPEASQQTLAPRSRTYDCWSMGCIILEFIIWLLYDQQALNSFRWSRDSTWNSYYRVKNLGPTSQNRWWEGVERHPSTDKAIKLVLKDARVRGTALQELVNLVDSKLLLINPKQRLLAADLAERLKGLLGRCKRGQTPWVHNNEVRPTVPPIFRQERPKAPDTTF</sequence>
<evidence type="ECO:0000313" key="3">
    <source>
        <dbReference type="Proteomes" id="UP000554235"/>
    </source>
</evidence>
<dbReference type="AlphaFoldDB" id="A0A8H4LGJ9"/>
<dbReference type="Gene3D" id="1.10.510.10">
    <property type="entry name" value="Transferase(Phosphotransferase) domain 1"/>
    <property type="match status" value="1"/>
</dbReference>
<reference evidence="2 3" key="1">
    <citation type="submission" date="2020-01" db="EMBL/GenBank/DDBJ databases">
        <title>Identification and distribution of gene clusters putatively required for synthesis of sphingolipid metabolism inhibitors in phylogenetically diverse species of the filamentous fungus Fusarium.</title>
        <authorList>
            <person name="Kim H.-S."/>
            <person name="Busman M."/>
            <person name="Brown D.W."/>
            <person name="Divon H."/>
            <person name="Uhlig S."/>
            <person name="Proctor R.H."/>
        </authorList>
    </citation>
    <scope>NUCLEOTIDE SEQUENCE [LARGE SCALE GENOMIC DNA]</scope>
    <source>
        <strain evidence="2 3">NRRL 20459</strain>
    </source>
</reference>
<keyword evidence="2" id="KW-0808">Transferase</keyword>
<protein>
    <submittedName>
        <fullName evidence="2">Kinase domain containing</fullName>
    </submittedName>
</protein>
<dbReference type="Pfam" id="PF00069">
    <property type="entry name" value="Pkinase"/>
    <property type="match status" value="1"/>
</dbReference>
<evidence type="ECO:0000259" key="1">
    <source>
        <dbReference type="PROSITE" id="PS50011"/>
    </source>
</evidence>
<dbReference type="InterPro" id="IPR008271">
    <property type="entry name" value="Ser/Thr_kinase_AS"/>
</dbReference>
<dbReference type="Proteomes" id="UP000554235">
    <property type="component" value="Unassembled WGS sequence"/>
</dbReference>
<dbReference type="SUPFAM" id="SSF56112">
    <property type="entry name" value="Protein kinase-like (PK-like)"/>
    <property type="match status" value="1"/>
</dbReference>
<gene>
    <name evidence="2" type="ORF">FALBO_6004</name>
</gene>
<feature type="domain" description="Protein kinase" evidence="1">
    <location>
        <begin position="166"/>
        <end position="485"/>
    </location>
</feature>
<dbReference type="GO" id="GO:0004674">
    <property type="term" value="F:protein serine/threonine kinase activity"/>
    <property type="evidence" value="ECO:0007669"/>
    <property type="project" value="TreeGrafter"/>
</dbReference>
<keyword evidence="2" id="KW-0418">Kinase</keyword>
<dbReference type="SMART" id="SM00220">
    <property type="entry name" value="S_TKc"/>
    <property type="match status" value="1"/>
</dbReference>
<keyword evidence="3" id="KW-1185">Reference proteome</keyword>
<organism evidence="2 3">
    <name type="scientific">Fusarium albosuccineum</name>
    <dbReference type="NCBI Taxonomy" id="1237068"/>
    <lineage>
        <taxon>Eukaryota</taxon>
        <taxon>Fungi</taxon>
        <taxon>Dikarya</taxon>
        <taxon>Ascomycota</taxon>
        <taxon>Pezizomycotina</taxon>
        <taxon>Sordariomycetes</taxon>
        <taxon>Hypocreomycetidae</taxon>
        <taxon>Hypocreales</taxon>
        <taxon>Nectriaceae</taxon>
        <taxon>Fusarium</taxon>
        <taxon>Fusarium decemcellulare species complex</taxon>
    </lineage>
</organism>
<dbReference type="CDD" id="cd00180">
    <property type="entry name" value="PKc"/>
    <property type="match status" value="1"/>
</dbReference>
<name>A0A8H4LGJ9_9HYPO</name>
<proteinExistence type="predicted"/>
<dbReference type="EMBL" id="JAADYS010000781">
    <property type="protein sequence ID" value="KAF4467124.1"/>
    <property type="molecule type" value="Genomic_DNA"/>
</dbReference>